<evidence type="ECO:0000313" key="3">
    <source>
        <dbReference type="EMBL" id="MDA1361624.1"/>
    </source>
</evidence>
<evidence type="ECO:0000313" key="4">
    <source>
        <dbReference type="Proteomes" id="UP001146067"/>
    </source>
</evidence>
<feature type="compositionally biased region" description="Basic and acidic residues" evidence="1">
    <location>
        <begin position="48"/>
        <end position="64"/>
    </location>
</feature>
<keyword evidence="4" id="KW-1185">Reference proteome</keyword>
<reference evidence="3" key="1">
    <citation type="submission" date="2022-12" db="EMBL/GenBank/DDBJ databases">
        <title>Gycomyces niveus sp.nov.,a novel actinomycete isolated from soil in Shouguan.</title>
        <authorList>
            <person name="Yang X."/>
        </authorList>
    </citation>
    <scope>NUCLEOTIDE SEQUENCE</scope>
    <source>
        <strain evidence="3">NEAU-A15</strain>
    </source>
</reference>
<gene>
    <name evidence="3" type="ORF">O1R50_18495</name>
</gene>
<dbReference type="RefSeq" id="WP_270111645.1">
    <property type="nucleotide sequence ID" value="NZ_JAPZVP010000015.1"/>
</dbReference>
<evidence type="ECO:0000256" key="1">
    <source>
        <dbReference type="SAM" id="MobiDB-lite"/>
    </source>
</evidence>
<evidence type="ECO:0000259" key="2">
    <source>
        <dbReference type="Pfam" id="PF14040"/>
    </source>
</evidence>
<protein>
    <submittedName>
        <fullName evidence="3">NucA/NucB deoxyribonuclease domain-containing protein</fullName>
    </submittedName>
</protein>
<dbReference type="Proteomes" id="UP001146067">
    <property type="component" value="Unassembled WGS sequence"/>
</dbReference>
<proteinExistence type="predicted"/>
<dbReference type="Pfam" id="PF14040">
    <property type="entry name" value="DNase_NucA_NucB"/>
    <property type="match status" value="1"/>
</dbReference>
<organism evidence="3 4">
    <name type="scientific">Glycomyces luteolus</name>
    <dbReference type="NCBI Taxonomy" id="2670330"/>
    <lineage>
        <taxon>Bacteria</taxon>
        <taxon>Bacillati</taxon>
        <taxon>Actinomycetota</taxon>
        <taxon>Actinomycetes</taxon>
        <taxon>Glycomycetales</taxon>
        <taxon>Glycomycetaceae</taxon>
        <taxon>Glycomyces</taxon>
    </lineage>
</organism>
<dbReference type="AlphaFoldDB" id="A0A9X3PFG5"/>
<dbReference type="InterPro" id="IPR029476">
    <property type="entry name" value="DNase_NucA_NucB"/>
</dbReference>
<comment type="caution">
    <text evidence="3">The sequence shown here is derived from an EMBL/GenBank/DDBJ whole genome shotgun (WGS) entry which is preliminary data.</text>
</comment>
<accession>A0A9X3PFG5</accession>
<sequence>MARTTRAGSGAVSRLVMPVAQRLKIARKRRRNLKPVKDVKTPPPAGSYDKRILIDPKKYPESAKHIRGAQKKGYPRILTKDSSKSKNRRRRNLSLFRVPIRRGKDRDEYPFASTQEGGHGASIKYLDPSDNTGAGSSLRHQWSGLPNGSRIWVDTYRRPGDPP</sequence>
<feature type="domain" description="Deoxyribonuclease NucA/NucB" evidence="2">
    <location>
        <begin position="79"/>
        <end position="149"/>
    </location>
</feature>
<feature type="compositionally biased region" description="Polar residues" evidence="1">
    <location>
        <begin position="129"/>
        <end position="146"/>
    </location>
</feature>
<feature type="compositionally biased region" description="Basic residues" evidence="1">
    <location>
        <begin position="65"/>
        <end position="74"/>
    </location>
</feature>
<name>A0A9X3PFG5_9ACTN</name>
<feature type="region of interest" description="Disordered" evidence="1">
    <location>
        <begin position="29"/>
        <end position="163"/>
    </location>
</feature>
<dbReference type="EMBL" id="JAPZVP010000015">
    <property type="protein sequence ID" value="MDA1361624.1"/>
    <property type="molecule type" value="Genomic_DNA"/>
</dbReference>